<name>A0A521EJX7_9RHOB</name>
<dbReference type="Proteomes" id="UP000319014">
    <property type="component" value="Unassembled WGS sequence"/>
</dbReference>
<sequence>MNDDLVKRLARAWAGIEGKAAEFDACAANPVQDMRDGQFSRYMFQAEELMRRSGLAIDMHQMRLRADGAAQSLA</sequence>
<accession>A0A521EJX7</accession>
<reference evidence="1 2" key="1">
    <citation type="submission" date="2017-05" db="EMBL/GenBank/DDBJ databases">
        <authorList>
            <person name="Varghese N."/>
            <person name="Submissions S."/>
        </authorList>
    </citation>
    <scope>NUCLEOTIDE SEQUENCE [LARGE SCALE GENOMIC DNA]</scope>
    <source>
        <strain evidence="1 2">DSM 100094</strain>
    </source>
</reference>
<keyword evidence="2" id="KW-1185">Reference proteome</keyword>
<evidence type="ECO:0000313" key="1">
    <source>
        <dbReference type="EMBL" id="SMO84214.1"/>
    </source>
</evidence>
<protein>
    <submittedName>
        <fullName evidence="1">Uncharacterized protein</fullName>
    </submittedName>
</protein>
<organism evidence="1 2">
    <name type="scientific">Paracoccus laeviglucosivorans</name>
    <dbReference type="NCBI Taxonomy" id="1197861"/>
    <lineage>
        <taxon>Bacteria</taxon>
        <taxon>Pseudomonadati</taxon>
        <taxon>Pseudomonadota</taxon>
        <taxon>Alphaproteobacteria</taxon>
        <taxon>Rhodobacterales</taxon>
        <taxon>Paracoccaceae</taxon>
        <taxon>Paracoccus</taxon>
    </lineage>
</organism>
<dbReference type="RefSeq" id="WP_142663862.1">
    <property type="nucleotide sequence ID" value="NZ_FXTK01000013.1"/>
</dbReference>
<evidence type="ECO:0000313" key="2">
    <source>
        <dbReference type="Proteomes" id="UP000319014"/>
    </source>
</evidence>
<dbReference type="EMBL" id="FXTK01000013">
    <property type="protein sequence ID" value="SMO84214.1"/>
    <property type="molecule type" value="Genomic_DNA"/>
</dbReference>
<proteinExistence type="predicted"/>
<dbReference type="AlphaFoldDB" id="A0A521EJX7"/>
<gene>
    <name evidence="1" type="ORF">SAMN06265221_113110</name>
</gene>